<gene>
    <name evidence="1" type="ORF">ACFQDP_20295</name>
</gene>
<evidence type="ECO:0000313" key="2">
    <source>
        <dbReference type="Proteomes" id="UP001596237"/>
    </source>
</evidence>
<name>A0ABW1WT11_9HYPH</name>
<protein>
    <submittedName>
        <fullName evidence="1">Uncharacterized protein</fullName>
    </submittedName>
</protein>
<keyword evidence="2" id="KW-1185">Reference proteome</keyword>
<accession>A0ABW1WT11</accession>
<reference evidence="2" key="1">
    <citation type="journal article" date="2019" name="Int. J. Syst. Evol. Microbiol.">
        <title>The Global Catalogue of Microorganisms (GCM) 10K type strain sequencing project: providing services to taxonomists for standard genome sequencing and annotation.</title>
        <authorList>
            <consortium name="The Broad Institute Genomics Platform"/>
            <consortium name="The Broad Institute Genome Sequencing Center for Infectious Disease"/>
            <person name="Wu L."/>
            <person name="Ma J."/>
        </authorList>
    </citation>
    <scope>NUCLEOTIDE SEQUENCE [LARGE SCALE GENOMIC DNA]</scope>
    <source>
        <strain evidence="2">CCUG 36916</strain>
    </source>
</reference>
<sequence length="87" mass="9770">MDEKRAVLAGLLARREGIDPQDRATLDRRVEAALDGFDPDTPEPSDPTDAERHRLLQDLRGPRELRADHNNVRLAEKGEVFAPEDDA</sequence>
<organism evidence="1 2">
    <name type="scientific">Methylorubrum zatmanii</name>
    <dbReference type="NCBI Taxonomy" id="29429"/>
    <lineage>
        <taxon>Bacteria</taxon>
        <taxon>Pseudomonadati</taxon>
        <taxon>Pseudomonadota</taxon>
        <taxon>Alphaproteobacteria</taxon>
        <taxon>Hyphomicrobiales</taxon>
        <taxon>Methylobacteriaceae</taxon>
        <taxon>Methylorubrum</taxon>
    </lineage>
</organism>
<evidence type="ECO:0000313" key="1">
    <source>
        <dbReference type="EMBL" id="MFC6391651.1"/>
    </source>
</evidence>
<dbReference type="RefSeq" id="WP_009865111.1">
    <property type="nucleotide sequence ID" value="NZ_JBHSTT010000081.1"/>
</dbReference>
<dbReference type="Proteomes" id="UP001596237">
    <property type="component" value="Unassembled WGS sequence"/>
</dbReference>
<comment type="caution">
    <text evidence="1">The sequence shown here is derived from an EMBL/GenBank/DDBJ whole genome shotgun (WGS) entry which is preliminary data.</text>
</comment>
<dbReference type="EMBL" id="JBHSTT010000081">
    <property type="protein sequence ID" value="MFC6391651.1"/>
    <property type="molecule type" value="Genomic_DNA"/>
</dbReference>
<proteinExistence type="predicted"/>